<evidence type="ECO:0000256" key="3">
    <source>
        <dbReference type="SAM" id="SignalP"/>
    </source>
</evidence>
<evidence type="ECO:0000313" key="8">
    <source>
        <dbReference type="Proteomes" id="UP000315750"/>
    </source>
</evidence>
<dbReference type="OrthoDB" id="57532at2"/>
<dbReference type="InterPro" id="IPR052720">
    <property type="entry name" value="Glycosyl_hydrolase_97"/>
</dbReference>
<protein>
    <submittedName>
        <fullName evidence="7">Retaining alpha-galactosidase</fullName>
        <ecNumber evidence="7">3.2.1.22</ecNumber>
    </submittedName>
</protein>
<evidence type="ECO:0000259" key="5">
    <source>
        <dbReference type="Pfam" id="PF14508"/>
    </source>
</evidence>
<dbReference type="AlphaFoldDB" id="A0A518AQE5"/>
<dbReference type="InterPro" id="IPR013780">
    <property type="entry name" value="Glyco_hydro_b"/>
</dbReference>
<dbReference type="PANTHER" id="PTHR35803">
    <property type="entry name" value="GLUCAN 1,4-ALPHA-GLUCOSIDASE SUSB-RELATED"/>
    <property type="match status" value="1"/>
</dbReference>
<keyword evidence="1 7" id="KW-0378">Hydrolase</keyword>
<dbReference type="Pfam" id="PF10566">
    <property type="entry name" value="Glyco_hydro_97"/>
    <property type="match status" value="1"/>
</dbReference>
<dbReference type="InterPro" id="IPR019563">
    <property type="entry name" value="GH97_catalytic"/>
</dbReference>
<accession>A0A518AQE5</accession>
<dbReference type="PANTHER" id="PTHR35803:SF2">
    <property type="entry name" value="RETAINING ALPHA-GALACTOSIDASE"/>
    <property type="match status" value="1"/>
</dbReference>
<dbReference type="SUPFAM" id="SSF51445">
    <property type="entry name" value="(Trans)glycosidases"/>
    <property type="match status" value="1"/>
</dbReference>
<dbReference type="KEGG" id="amuc:Pan181_31570"/>
<feature type="domain" description="Glycosyl-hydrolase 97 C-terminal oligomerisation" evidence="6">
    <location>
        <begin position="561"/>
        <end position="656"/>
    </location>
</feature>
<dbReference type="Proteomes" id="UP000315750">
    <property type="component" value="Chromosome"/>
</dbReference>
<dbReference type="EC" id="3.2.1.22" evidence="7"/>
<feature type="chain" id="PRO_5021993143" evidence="3">
    <location>
        <begin position="27"/>
        <end position="669"/>
    </location>
</feature>
<sequence length="669" mass="75670" precursor="true">MSSQTLASIALTYLLVVGSCSQVSVAEEIEVASPSNRLTVELQIDNPIQYSVHLGDKQVLQPSAIDLTIADLGAIGKTKQKPKVVVESKKEKVQFPVPRKYRSLDTAYTQATIHLSEQATLVFRVYDEGVAYRWQTNIPGQITVESELAEFRFPDSSTCYFPEEESMFTHQERVYKQTPVAEISPEQFCSTGCVVECQNGVKVYISESDLFSYPGMFLRGTDSGQPGLVGKYAGYPLETELQGDRNQVVTKYADYLAKTDGARSFPWRVLLVADDDADLLRSELVYQLGRPMAIDSADWIKPGKVSWDWWNGIDLRGVDFRAGVNTETYKYFVDFAAEYKIEYILLDEGWSKTSTDVTAPRSDVDIKEVLAYAEQKGVKVLLWVLWNAIDKEMDSKLARFEQWGVAGIKVDFMQRDDQVMIDYYWQVARTAAEHRLMVDFHGACKPMGLRRPYPNVMTFEGVNGLEQYKWGKERTTPEQELILPFIRMVAGPMDYTPGAMRNANDTNWRWIVDHPMVLGTRCHQLAMYVVYESPLQMLADSPTTYQDEPECMQFLSAVPTVWDDTVVLDAKLSDYVAIARRSGDEWYIGVMTDWDRRELDLPLTFLSDGPYKLESWGDGVNADRNGEDFAQHTASVTRDDTLHVRLAPAGGWVGRLRIEPSSTSTGASR</sequence>
<evidence type="ECO:0000313" key="7">
    <source>
        <dbReference type="EMBL" id="QDU56945.1"/>
    </source>
</evidence>
<dbReference type="Pfam" id="PF14509">
    <property type="entry name" value="GH97_C"/>
    <property type="match status" value="1"/>
</dbReference>
<dbReference type="InterPro" id="IPR017853">
    <property type="entry name" value="GH"/>
</dbReference>
<dbReference type="Gene3D" id="3.20.20.70">
    <property type="entry name" value="Aldolase class I"/>
    <property type="match status" value="1"/>
</dbReference>
<dbReference type="InterPro" id="IPR014718">
    <property type="entry name" value="GH-type_carb-bd"/>
</dbReference>
<organism evidence="7 8">
    <name type="scientific">Aeoliella mucimassa</name>
    <dbReference type="NCBI Taxonomy" id="2527972"/>
    <lineage>
        <taxon>Bacteria</taxon>
        <taxon>Pseudomonadati</taxon>
        <taxon>Planctomycetota</taxon>
        <taxon>Planctomycetia</taxon>
        <taxon>Pirellulales</taxon>
        <taxon>Lacipirellulaceae</taxon>
        <taxon>Aeoliella</taxon>
    </lineage>
</organism>
<dbReference type="Gene3D" id="2.70.98.10">
    <property type="match status" value="1"/>
</dbReference>
<keyword evidence="8" id="KW-1185">Reference proteome</keyword>
<feature type="signal peptide" evidence="3">
    <location>
        <begin position="1"/>
        <end position="26"/>
    </location>
</feature>
<dbReference type="Pfam" id="PF14508">
    <property type="entry name" value="GH97_N"/>
    <property type="match status" value="1"/>
</dbReference>
<dbReference type="RefSeq" id="WP_145247779.1">
    <property type="nucleotide sequence ID" value="NZ_CP036278.1"/>
</dbReference>
<evidence type="ECO:0000259" key="4">
    <source>
        <dbReference type="Pfam" id="PF10566"/>
    </source>
</evidence>
<dbReference type="GO" id="GO:0004557">
    <property type="term" value="F:alpha-galactosidase activity"/>
    <property type="evidence" value="ECO:0007669"/>
    <property type="project" value="UniProtKB-EC"/>
</dbReference>
<dbReference type="InterPro" id="IPR013785">
    <property type="entry name" value="Aldolase_TIM"/>
</dbReference>
<proteinExistence type="predicted"/>
<dbReference type="Gene3D" id="2.60.40.1180">
    <property type="entry name" value="Golgi alpha-mannosidase II"/>
    <property type="match status" value="1"/>
</dbReference>
<evidence type="ECO:0000256" key="1">
    <source>
        <dbReference type="ARBA" id="ARBA00022801"/>
    </source>
</evidence>
<evidence type="ECO:0000259" key="6">
    <source>
        <dbReference type="Pfam" id="PF14509"/>
    </source>
</evidence>
<reference evidence="7 8" key="1">
    <citation type="submission" date="2019-02" db="EMBL/GenBank/DDBJ databases">
        <title>Deep-cultivation of Planctomycetes and their phenomic and genomic characterization uncovers novel biology.</title>
        <authorList>
            <person name="Wiegand S."/>
            <person name="Jogler M."/>
            <person name="Boedeker C."/>
            <person name="Pinto D."/>
            <person name="Vollmers J."/>
            <person name="Rivas-Marin E."/>
            <person name="Kohn T."/>
            <person name="Peeters S.H."/>
            <person name="Heuer A."/>
            <person name="Rast P."/>
            <person name="Oberbeckmann S."/>
            <person name="Bunk B."/>
            <person name="Jeske O."/>
            <person name="Meyerdierks A."/>
            <person name="Storesund J.E."/>
            <person name="Kallscheuer N."/>
            <person name="Luecker S."/>
            <person name="Lage O.M."/>
            <person name="Pohl T."/>
            <person name="Merkel B.J."/>
            <person name="Hornburger P."/>
            <person name="Mueller R.-W."/>
            <person name="Bruemmer F."/>
            <person name="Labrenz M."/>
            <person name="Spormann A.M."/>
            <person name="Op den Camp H."/>
            <person name="Overmann J."/>
            <person name="Amann R."/>
            <person name="Jetten M.S.M."/>
            <person name="Mascher T."/>
            <person name="Medema M.H."/>
            <person name="Devos D.P."/>
            <person name="Kaster A.-K."/>
            <person name="Ovreas L."/>
            <person name="Rohde M."/>
            <person name="Galperin M.Y."/>
            <person name="Jogler C."/>
        </authorList>
    </citation>
    <scope>NUCLEOTIDE SEQUENCE [LARGE SCALE GENOMIC DNA]</scope>
    <source>
        <strain evidence="7 8">Pan181</strain>
    </source>
</reference>
<dbReference type="EMBL" id="CP036278">
    <property type="protein sequence ID" value="QDU56945.1"/>
    <property type="molecule type" value="Genomic_DNA"/>
</dbReference>
<dbReference type="InterPro" id="IPR029483">
    <property type="entry name" value="GH97_C"/>
</dbReference>
<dbReference type="GO" id="GO:0030246">
    <property type="term" value="F:carbohydrate binding"/>
    <property type="evidence" value="ECO:0007669"/>
    <property type="project" value="InterPro"/>
</dbReference>
<evidence type="ECO:0000256" key="2">
    <source>
        <dbReference type="ARBA" id="ARBA00023295"/>
    </source>
</evidence>
<dbReference type="InterPro" id="IPR029486">
    <property type="entry name" value="GH97_N"/>
</dbReference>
<feature type="domain" description="Glycosyl-hydrolase 97 catalytic" evidence="4">
    <location>
        <begin position="309"/>
        <end position="462"/>
    </location>
</feature>
<keyword evidence="3" id="KW-0732">Signal</keyword>
<feature type="domain" description="Glycosyl-hydrolase 97 N-terminal" evidence="5">
    <location>
        <begin position="31"/>
        <end position="291"/>
    </location>
</feature>
<keyword evidence="2 7" id="KW-0326">Glycosidase</keyword>
<gene>
    <name evidence="7" type="ORF">Pan181_31570</name>
</gene>
<name>A0A518AQE5_9BACT</name>